<dbReference type="RefSeq" id="WP_176235307.1">
    <property type="nucleotide sequence ID" value="NZ_BLSD01000008.1"/>
</dbReference>
<sequence>MLDLLALKKNGRKIRSRKVENPDVCPFYDEEEFVEFLKGKGWYYHTYRSRKKRAV</sequence>
<reference evidence="1 2" key="1">
    <citation type="journal article" date="2020" name="Front. Microbiol.">
        <title>Single-cell genomics of novel Actinobacteria with the Wood-Ljungdahl pathway discovered in a serpentinizing system.</title>
        <authorList>
            <person name="Merino N."/>
            <person name="Kawai M."/>
            <person name="Boyd E.S."/>
            <person name="Colman D.R."/>
            <person name="McGlynn S.E."/>
            <person name="Nealson K.H."/>
            <person name="Kurokawa K."/>
            <person name="Hongoh Y."/>
        </authorList>
    </citation>
    <scope>NUCLEOTIDE SEQUENCE [LARGE SCALE GENOMIC DNA]</scope>
    <source>
        <strain evidence="1 2">S03</strain>
    </source>
</reference>
<name>A0A6V8NIP9_9ACTN</name>
<comment type="caution">
    <text evidence="1">The sequence shown here is derived from an EMBL/GenBank/DDBJ whole genome shotgun (WGS) entry which is preliminary data.</text>
</comment>
<organism evidence="1 2">
    <name type="scientific">Candidatus Hakubella thermalkaliphila</name>
    <dbReference type="NCBI Taxonomy" id="2754717"/>
    <lineage>
        <taxon>Bacteria</taxon>
        <taxon>Bacillati</taxon>
        <taxon>Actinomycetota</taxon>
        <taxon>Actinomycetota incertae sedis</taxon>
        <taxon>Candidatus Hakubellales</taxon>
        <taxon>Candidatus Hakubellaceae</taxon>
        <taxon>Candidatus Hakubella</taxon>
    </lineage>
</organism>
<protein>
    <submittedName>
        <fullName evidence="1">Uncharacterized protein</fullName>
    </submittedName>
</protein>
<dbReference type="AlphaFoldDB" id="A0A6V8NIP9"/>
<evidence type="ECO:0000313" key="2">
    <source>
        <dbReference type="Proteomes" id="UP000574717"/>
    </source>
</evidence>
<proteinExistence type="predicted"/>
<gene>
    <name evidence="1" type="ORF">HKBW3S03_01690</name>
</gene>
<accession>A0A6V8NIP9</accession>
<dbReference type="Proteomes" id="UP000574717">
    <property type="component" value="Unassembled WGS sequence"/>
</dbReference>
<evidence type="ECO:0000313" key="1">
    <source>
        <dbReference type="EMBL" id="GFP20189.1"/>
    </source>
</evidence>
<dbReference type="EMBL" id="BLRU01000287">
    <property type="protein sequence ID" value="GFP20189.1"/>
    <property type="molecule type" value="Genomic_DNA"/>
</dbReference>